<accession>A0ABU0WSB0</accession>
<dbReference type="Pfam" id="PF10698">
    <property type="entry name" value="DUF2505"/>
    <property type="match status" value="1"/>
</dbReference>
<organism evidence="1 2">
    <name type="scientific">Saccharothrix yanglingensis</name>
    <dbReference type="NCBI Taxonomy" id="659496"/>
    <lineage>
        <taxon>Bacteria</taxon>
        <taxon>Bacillati</taxon>
        <taxon>Actinomycetota</taxon>
        <taxon>Actinomycetes</taxon>
        <taxon>Pseudonocardiales</taxon>
        <taxon>Pseudonocardiaceae</taxon>
        <taxon>Saccharothrix</taxon>
    </lineage>
</organism>
<dbReference type="SUPFAM" id="SSF55961">
    <property type="entry name" value="Bet v1-like"/>
    <property type="match status" value="1"/>
</dbReference>
<gene>
    <name evidence="1" type="ORF">CKY47_01740</name>
</gene>
<name>A0ABU0WSB0_9PSEU</name>
<dbReference type="InterPro" id="IPR019639">
    <property type="entry name" value="DUF2505"/>
</dbReference>
<proteinExistence type="predicted"/>
<evidence type="ECO:0000313" key="2">
    <source>
        <dbReference type="Proteomes" id="UP001225605"/>
    </source>
</evidence>
<reference evidence="1 2" key="1">
    <citation type="submission" date="2017-06" db="EMBL/GenBank/DDBJ databases">
        <title>Cultured bacterium strain Saccharothrix yanglingensis Hhs.015.</title>
        <authorList>
            <person name="Xia Y."/>
        </authorList>
    </citation>
    <scope>NUCLEOTIDE SEQUENCE [LARGE SCALE GENOMIC DNA]</scope>
    <source>
        <strain evidence="1 2">Hhs.015</strain>
    </source>
</reference>
<dbReference type="EMBL" id="NSDM01000001">
    <property type="protein sequence ID" value="MDQ2582728.1"/>
    <property type="molecule type" value="Genomic_DNA"/>
</dbReference>
<protein>
    <recommendedName>
        <fullName evidence="3">DUF2505 domain-containing protein</fullName>
    </recommendedName>
</protein>
<keyword evidence="2" id="KW-1185">Reference proteome</keyword>
<evidence type="ECO:0008006" key="3">
    <source>
        <dbReference type="Google" id="ProtNLM"/>
    </source>
</evidence>
<sequence length="175" mass="18435">MVTGVNGSLRDMARRIEHRTTSPRTAAEVYAALVDEGYLRARLAVLGGRDAELVAFRKTGQSTTYQLKQGVAAEHLPSFARGVLGGDLVITRTETWTAAGLAGTIEGVLNGVPGRLEGTITLTDTASGSDLTLTGQTKVGIPFVGGKVEALIAEQVAVLLDKESGFTTEWLARHA</sequence>
<comment type="caution">
    <text evidence="1">The sequence shown here is derived from an EMBL/GenBank/DDBJ whole genome shotgun (WGS) entry which is preliminary data.</text>
</comment>
<dbReference type="Proteomes" id="UP001225605">
    <property type="component" value="Unassembled WGS sequence"/>
</dbReference>
<evidence type="ECO:0000313" key="1">
    <source>
        <dbReference type="EMBL" id="MDQ2582728.1"/>
    </source>
</evidence>